<dbReference type="Pfam" id="PF01614">
    <property type="entry name" value="IclR_C"/>
    <property type="match status" value="1"/>
</dbReference>
<gene>
    <name evidence="6" type="ORF">SAMN05444583_12717</name>
</gene>
<dbReference type="SUPFAM" id="SSF55781">
    <property type="entry name" value="GAF domain-like"/>
    <property type="match status" value="1"/>
</dbReference>
<dbReference type="EMBL" id="FOAW01000027">
    <property type="protein sequence ID" value="SEM21213.1"/>
    <property type="molecule type" value="Genomic_DNA"/>
</dbReference>
<accession>A0A1H7WI90</accession>
<dbReference type="SMART" id="SM00346">
    <property type="entry name" value="HTH_ICLR"/>
    <property type="match status" value="1"/>
</dbReference>
<dbReference type="InterPro" id="IPR005471">
    <property type="entry name" value="Tscrpt_reg_IclR_N"/>
</dbReference>
<dbReference type="GO" id="GO:0003677">
    <property type="term" value="F:DNA binding"/>
    <property type="evidence" value="ECO:0007669"/>
    <property type="project" value="UniProtKB-KW"/>
</dbReference>
<dbReference type="Gene3D" id="1.10.10.10">
    <property type="entry name" value="Winged helix-like DNA-binding domain superfamily/Winged helix DNA-binding domain"/>
    <property type="match status" value="1"/>
</dbReference>
<evidence type="ECO:0000256" key="1">
    <source>
        <dbReference type="ARBA" id="ARBA00023015"/>
    </source>
</evidence>
<evidence type="ECO:0000256" key="3">
    <source>
        <dbReference type="ARBA" id="ARBA00023163"/>
    </source>
</evidence>
<feature type="domain" description="HTH iclR-type" evidence="4">
    <location>
        <begin position="18"/>
        <end position="78"/>
    </location>
</feature>
<name>A0A1H7WI90_9NOCA</name>
<dbReference type="GO" id="GO:0003700">
    <property type="term" value="F:DNA-binding transcription factor activity"/>
    <property type="evidence" value="ECO:0007669"/>
    <property type="project" value="TreeGrafter"/>
</dbReference>
<keyword evidence="7" id="KW-1185">Reference proteome</keyword>
<protein>
    <submittedName>
        <fullName evidence="6">DNA-binding transcriptional regulator, IclR family</fullName>
    </submittedName>
</protein>
<keyword evidence="3" id="KW-0804">Transcription</keyword>
<dbReference type="PROSITE" id="PS51077">
    <property type="entry name" value="HTH_ICLR"/>
    <property type="match status" value="1"/>
</dbReference>
<dbReference type="Proteomes" id="UP000198677">
    <property type="component" value="Unassembled WGS sequence"/>
</dbReference>
<proteinExistence type="predicted"/>
<dbReference type="AlphaFoldDB" id="A0A1H7WI90"/>
<keyword evidence="1" id="KW-0805">Transcription regulation</keyword>
<dbReference type="GO" id="GO:0045892">
    <property type="term" value="P:negative regulation of DNA-templated transcription"/>
    <property type="evidence" value="ECO:0007669"/>
    <property type="project" value="TreeGrafter"/>
</dbReference>
<evidence type="ECO:0000259" key="5">
    <source>
        <dbReference type="PROSITE" id="PS51078"/>
    </source>
</evidence>
<keyword evidence="2 6" id="KW-0238">DNA-binding</keyword>
<dbReference type="InterPro" id="IPR014757">
    <property type="entry name" value="Tscrpt_reg_IclR_C"/>
</dbReference>
<evidence type="ECO:0000313" key="6">
    <source>
        <dbReference type="EMBL" id="SEM21213.1"/>
    </source>
</evidence>
<feature type="domain" description="IclR-ED" evidence="5">
    <location>
        <begin position="79"/>
        <end position="258"/>
    </location>
</feature>
<dbReference type="Pfam" id="PF09339">
    <property type="entry name" value="HTH_IclR"/>
    <property type="match status" value="1"/>
</dbReference>
<dbReference type="OrthoDB" id="60629at2"/>
<dbReference type="InterPro" id="IPR036388">
    <property type="entry name" value="WH-like_DNA-bd_sf"/>
</dbReference>
<dbReference type="PANTHER" id="PTHR30136">
    <property type="entry name" value="HELIX-TURN-HELIX TRANSCRIPTIONAL REGULATOR, ICLR FAMILY"/>
    <property type="match status" value="1"/>
</dbReference>
<dbReference type="Gene3D" id="3.30.450.40">
    <property type="match status" value="1"/>
</dbReference>
<dbReference type="RefSeq" id="WP_072750852.1">
    <property type="nucleotide sequence ID" value="NZ_FOAW01000027.1"/>
</dbReference>
<dbReference type="PANTHER" id="PTHR30136:SF24">
    <property type="entry name" value="HTH-TYPE TRANSCRIPTIONAL REPRESSOR ALLR"/>
    <property type="match status" value="1"/>
</dbReference>
<dbReference type="SUPFAM" id="SSF46785">
    <property type="entry name" value="Winged helix' DNA-binding domain"/>
    <property type="match status" value="1"/>
</dbReference>
<dbReference type="InterPro" id="IPR050707">
    <property type="entry name" value="HTH_MetabolicPath_Reg"/>
</dbReference>
<dbReference type="PROSITE" id="PS51078">
    <property type="entry name" value="ICLR_ED"/>
    <property type="match status" value="1"/>
</dbReference>
<dbReference type="InterPro" id="IPR036390">
    <property type="entry name" value="WH_DNA-bd_sf"/>
</dbReference>
<sequence length="295" mass="31745">MTVVTEHVVRNDAREAPPSMVERMTLILDAFDGRAARLTLEEVACRARLPRSTVHRILDSLVKLNWVEHASFGYRLGRRALGIGGGDGGNAEIREAAAPLLHELHLQTGMVVHLSVLDGNEAVYLDKVGGRLASSIPSRVGGRVSAHSTASGKAMLAWLVPERVDALFGGPMNRCTDRTISDLGVLHQELNRIRQRRGLAFERGESARGVACVGVGIRGHEGPVAGLSLCGDARTAPLERLAPLVADAAREITRTLFPELGGGRRAARPTATQQAETWSPEARTRFLAVRGAGWI</sequence>
<evidence type="ECO:0000313" key="7">
    <source>
        <dbReference type="Proteomes" id="UP000198677"/>
    </source>
</evidence>
<evidence type="ECO:0000259" key="4">
    <source>
        <dbReference type="PROSITE" id="PS51077"/>
    </source>
</evidence>
<evidence type="ECO:0000256" key="2">
    <source>
        <dbReference type="ARBA" id="ARBA00023125"/>
    </source>
</evidence>
<reference evidence="7" key="1">
    <citation type="submission" date="2016-10" db="EMBL/GenBank/DDBJ databases">
        <authorList>
            <person name="Varghese N."/>
            <person name="Submissions S."/>
        </authorList>
    </citation>
    <scope>NUCLEOTIDE SEQUENCE [LARGE SCALE GENOMIC DNA]</scope>
    <source>
        <strain evidence="7">DSM 44675</strain>
    </source>
</reference>
<dbReference type="InterPro" id="IPR029016">
    <property type="entry name" value="GAF-like_dom_sf"/>
</dbReference>
<organism evidence="6 7">
    <name type="scientific">Rhodococcus maanshanensis</name>
    <dbReference type="NCBI Taxonomy" id="183556"/>
    <lineage>
        <taxon>Bacteria</taxon>
        <taxon>Bacillati</taxon>
        <taxon>Actinomycetota</taxon>
        <taxon>Actinomycetes</taxon>
        <taxon>Mycobacteriales</taxon>
        <taxon>Nocardiaceae</taxon>
        <taxon>Rhodococcus</taxon>
    </lineage>
</organism>